<dbReference type="Pfam" id="PF01301">
    <property type="entry name" value="Glyco_hydro_35"/>
    <property type="match status" value="2"/>
</dbReference>
<dbReference type="GeneID" id="29004098"/>
<evidence type="ECO:0000256" key="5">
    <source>
        <dbReference type="ARBA" id="ARBA00022801"/>
    </source>
</evidence>
<feature type="domain" description="Glycoside hydrolase 35 catalytic" evidence="10">
    <location>
        <begin position="58"/>
        <end position="218"/>
    </location>
</feature>
<feature type="chain" id="PRO_5007838500" description="beta-galactosidase" evidence="9">
    <location>
        <begin position="32"/>
        <end position="1035"/>
    </location>
</feature>
<keyword evidence="13" id="KW-1185">Reference proteome</keyword>
<evidence type="ECO:0000256" key="2">
    <source>
        <dbReference type="ARBA" id="ARBA00009809"/>
    </source>
</evidence>
<keyword evidence="7" id="KW-0326">Glycosidase</keyword>
<feature type="signal peptide" evidence="9">
    <location>
        <begin position="1"/>
        <end position="31"/>
    </location>
</feature>
<evidence type="ECO:0000256" key="8">
    <source>
        <dbReference type="RuleBase" id="RU003679"/>
    </source>
</evidence>
<dbReference type="Gene3D" id="2.60.120.260">
    <property type="entry name" value="Galactose-binding domain-like"/>
    <property type="match status" value="2"/>
</dbReference>
<organism evidence="12 13">
    <name type="scientific">Phycomyces blakesleeanus (strain ATCC 8743b / DSM 1359 / FGSC 10004 / NBRC 33097 / NRRL 1555)</name>
    <dbReference type="NCBI Taxonomy" id="763407"/>
    <lineage>
        <taxon>Eukaryota</taxon>
        <taxon>Fungi</taxon>
        <taxon>Fungi incertae sedis</taxon>
        <taxon>Mucoromycota</taxon>
        <taxon>Mucoromycotina</taxon>
        <taxon>Mucoromycetes</taxon>
        <taxon>Mucorales</taxon>
        <taxon>Phycomycetaceae</taxon>
        <taxon>Phycomyces</taxon>
    </lineage>
</organism>
<dbReference type="RefSeq" id="XP_018298746.1">
    <property type="nucleotide sequence ID" value="XM_018443192.1"/>
</dbReference>
<dbReference type="Pfam" id="PF13364">
    <property type="entry name" value="BetaGal_ABD2"/>
    <property type="match status" value="1"/>
</dbReference>
<evidence type="ECO:0000256" key="3">
    <source>
        <dbReference type="ARBA" id="ARBA00012756"/>
    </source>
</evidence>
<dbReference type="InParanoid" id="A0A162Q789"/>
<evidence type="ECO:0000256" key="4">
    <source>
        <dbReference type="ARBA" id="ARBA00022729"/>
    </source>
</evidence>
<dbReference type="InterPro" id="IPR031330">
    <property type="entry name" value="Gly_Hdrlase_35_cat"/>
</dbReference>
<proteinExistence type="inferred from homology"/>
<accession>A0A162Q789</accession>
<keyword evidence="6" id="KW-0325">Glycoprotein</keyword>
<dbReference type="SUPFAM" id="SSF49785">
    <property type="entry name" value="Galactose-binding domain-like"/>
    <property type="match status" value="2"/>
</dbReference>
<evidence type="ECO:0000256" key="6">
    <source>
        <dbReference type="ARBA" id="ARBA00023180"/>
    </source>
</evidence>
<dbReference type="GO" id="GO:0004565">
    <property type="term" value="F:beta-galactosidase activity"/>
    <property type="evidence" value="ECO:0007669"/>
    <property type="project" value="UniProtKB-EC"/>
</dbReference>
<dbReference type="SUPFAM" id="SSF51445">
    <property type="entry name" value="(Trans)glycosidases"/>
    <property type="match status" value="1"/>
</dbReference>
<evidence type="ECO:0000259" key="11">
    <source>
        <dbReference type="Pfam" id="PF13364"/>
    </source>
</evidence>
<dbReference type="PRINTS" id="PR00742">
    <property type="entry name" value="GLHYDRLASE35"/>
</dbReference>
<comment type="catalytic activity">
    <reaction evidence="1">
        <text>Hydrolysis of terminal non-reducing beta-D-galactose residues in beta-D-galactosides.</text>
        <dbReference type="EC" id="3.2.1.23"/>
    </reaction>
</comment>
<keyword evidence="5 12" id="KW-0378">Hydrolase</keyword>
<evidence type="ECO:0000313" key="13">
    <source>
        <dbReference type="Proteomes" id="UP000077315"/>
    </source>
</evidence>
<dbReference type="AlphaFoldDB" id="A0A162Q789"/>
<dbReference type="EMBL" id="KV440971">
    <property type="protein sequence ID" value="OAD80706.1"/>
    <property type="molecule type" value="Genomic_DNA"/>
</dbReference>
<keyword evidence="4 9" id="KW-0732">Signal</keyword>
<dbReference type="GO" id="GO:0005975">
    <property type="term" value="P:carbohydrate metabolic process"/>
    <property type="evidence" value="ECO:0007669"/>
    <property type="project" value="InterPro"/>
</dbReference>
<evidence type="ECO:0000256" key="7">
    <source>
        <dbReference type="ARBA" id="ARBA00023295"/>
    </source>
</evidence>
<dbReference type="InterPro" id="IPR017853">
    <property type="entry name" value="GH"/>
</dbReference>
<gene>
    <name evidence="12" type="ORF">PHYBLDRAFT_76826</name>
</gene>
<dbReference type="PANTHER" id="PTHR23421">
    <property type="entry name" value="BETA-GALACTOSIDASE RELATED"/>
    <property type="match status" value="1"/>
</dbReference>
<dbReference type="InterPro" id="IPR001944">
    <property type="entry name" value="Glycoside_Hdrlase_35"/>
</dbReference>
<dbReference type="VEuPathDB" id="FungiDB:PHYBLDRAFT_76826"/>
<evidence type="ECO:0000313" key="12">
    <source>
        <dbReference type="EMBL" id="OAD80706.1"/>
    </source>
</evidence>
<dbReference type="InterPro" id="IPR008979">
    <property type="entry name" value="Galactose-bd-like_sf"/>
</dbReference>
<dbReference type="InterPro" id="IPR025300">
    <property type="entry name" value="BetaGal_jelly_roll_dom"/>
</dbReference>
<feature type="domain" description="Beta-galactosidase jelly roll" evidence="11">
    <location>
        <begin position="899"/>
        <end position="989"/>
    </location>
</feature>
<protein>
    <recommendedName>
        <fullName evidence="3">beta-galactosidase</fullName>
        <ecNumber evidence="3">3.2.1.23</ecNumber>
    </recommendedName>
</protein>
<dbReference type="Gene3D" id="3.20.20.80">
    <property type="entry name" value="Glycosidases"/>
    <property type="match status" value="1"/>
</dbReference>
<feature type="domain" description="Glycoside hydrolase 35 catalytic" evidence="10">
    <location>
        <begin position="337"/>
        <end position="431"/>
    </location>
</feature>
<dbReference type="OrthoDB" id="1657402at2759"/>
<dbReference type="Proteomes" id="UP000077315">
    <property type="component" value="Unassembled WGS sequence"/>
</dbReference>
<sequence length="1035" mass="117574">MSDMTPIYSFFAILPLLLSAFVLFCHQRTHGTLNITTESVAYDRALYNTTLDWNKHTLIVDGEETMILSGEFHYWRVPDRSRWEPILKQYKSAGLNTIRIYFHWGYHSPDENIYRFDGNRDIDHLLGLCERLKLFVLAAPGPYICAETQAGGYPAWLIAKRELNIRHNAMMLWRTYDPMFAAYEVQWLQALLPIIARHQVTTNPRGCVLAVQIDNELFEKMAGILPVGLRDQMRVLAKASRDAGTTVPLFTNDGFEEGGWVPRPENAGKGGWWDSNQFGIDLYGFDKYVVFAPSSSPKSWLIDGDYSLSEWGTWDPKSIEHSIDKLEKTVRGFGGGAKESPMFIPELQGGWFNHYQLKHTYDQIYDFFGDQYTKTLFDSTLAQGVTMANVYMIYGGTNWGALGDPDVYTSYDYSACIREFGKMSMRGRNLRKTLLFAQSFAPYFSKTERVNPSASSSVENTINTQRVAVGADQPVEFTFFRNFDRKQRTTFDVTHSSPSGVFTLECKLAYKTSFIGLGQYTAQNGLRLLLSTLPIHLRMVHPDTNEEIWIVEPNEVGSLAFESSEIQVSGNMQNNVLHREGPASILSFTKQTGHTTLTTLKGRLHLIGLLPEQVSTLFADFEAGHWNPDKQRSMPVVAWGADTFYYNHHEKTLEVQYDRSQDTVNVISFKKPTDKRMRALVAPDALPFVHSFVFQEHAHEQFPLPVLVLLEQWKTRAVDFRGMKWHALLTNNNKPVWDSLDYLYTSGHSLYRTNFITPSATRPKVTLEFNARNRATVLVNGRIVGGHTTYSRQLFSPGAKIGPDPWFLGTHTYDLSPYVNRQDNLENEVIVLVDSFGLNRQAFIMNDVRNPRGIINARLNGINSTAVWEITGVDVRLLDQPYNTTGFPDENTEAVWSSTHTKIVAADKKYSFLVKASDGPFWVRTKFDHGLKNAVDSLSVPLRLHLDGTMTANVFLNDVLIGRYYGNGDGPQHDFYIPDGLVHKDGNELKMLIYSWEDTEAHVSIEGWPVDPDSGNLVQDGSVEEYMVWKDSILL</sequence>
<comment type="similarity">
    <text evidence="2 8">Belongs to the glycosyl hydrolase 35 family.</text>
</comment>
<name>A0A162Q789_PHYB8</name>
<dbReference type="STRING" id="763407.A0A162Q789"/>
<evidence type="ECO:0000256" key="9">
    <source>
        <dbReference type="SAM" id="SignalP"/>
    </source>
</evidence>
<dbReference type="EC" id="3.2.1.23" evidence="3"/>
<reference evidence="13" key="1">
    <citation type="submission" date="2015-06" db="EMBL/GenBank/DDBJ databases">
        <title>Expansion of signal transduction pathways in fungi by whole-genome duplication.</title>
        <authorList>
            <consortium name="DOE Joint Genome Institute"/>
            <person name="Corrochano L.M."/>
            <person name="Kuo A."/>
            <person name="Marcet-Houben M."/>
            <person name="Polaino S."/>
            <person name="Salamov A."/>
            <person name="Villalobos J.M."/>
            <person name="Alvarez M.I."/>
            <person name="Avalos J."/>
            <person name="Benito E.P."/>
            <person name="Benoit I."/>
            <person name="Burger G."/>
            <person name="Camino L.P."/>
            <person name="Canovas D."/>
            <person name="Cerda-Olmedo E."/>
            <person name="Cheng J.-F."/>
            <person name="Dominguez A."/>
            <person name="Elias M."/>
            <person name="Eslava A.P."/>
            <person name="Glaser F."/>
            <person name="Grimwood J."/>
            <person name="Gutierrez G."/>
            <person name="Heitman J."/>
            <person name="Henrissat B."/>
            <person name="Iturriaga E.A."/>
            <person name="Lang B.F."/>
            <person name="Lavin J.L."/>
            <person name="Lee S."/>
            <person name="Li W."/>
            <person name="Lindquist E."/>
            <person name="Lopez-Garcia S."/>
            <person name="Luque E.M."/>
            <person name="Marcos A.T."/>
            <person name="Martin J."/>
            <person name="McCluskey K."/>
            <person name="Medina H.R."/>
            <person name="Miralles-Duran A."/>
            <person name="Miyazaki A."/>
            <person name="Munoz-Torres E."/>
            <person name="Oguiza J.A."/>
            <person name="Ohm R."/>
            <person name="Olmedo M."/>
            <person name="Orejas M."/>
            <person name="Ortiz-Castellanos L."/>
            <person name="Pisabarro A.G."/>
            <person name="Rodriguez-Romero J."/>
            <person name="Ruiz-Herrera J."/>
            <person name="Ruiz-Vazquez R."/>
            <person name="Sanz C."/>
            <person name="Schackwitz W."/>
            <person name="Schmutz J."/>
            <person name="Shahriari M."/>
            <person name="Shelest E."/>
            <person name="Silva-Franco F."/>
            <person name="Soanes D."/>
            <person name="Syed K."/>
            <person name="Tagua V.G."/>
            <person name="Talbot N.J."/>
            <person name="Thon M."/>
            <person name="De vries R.P."/>
            <person name="Wiebenga A."/>
            <person name="Yadav J.S."/>
            <person name="Braun E.L."/>
            <person name="Baker S."/>
            <person name="Garre V."/>
            <person name="Horwitz B."/>
            <person name="Torres-Martinez S."/>
            <person name="Idnurm A."/>
            <person name="Herrera-Estrella A."/>
            <person name="Gabaldon T."/>
            <person name="Grigoriev I.V."/>
        </authorList>
    </citation>
    <scope>NUCLEOTIDE SEQUENCE [LARGE SCALE GENOMIC DNA]</scope>
    <source>
        <strain evidence="13">NRRL 1555(-)</strain>
    </source>
</reference>
<evidence type="ECO:0000256" key="1">
    <source>
        <dbReference type="ARBA" id="ARBA00001412"/>
    </source>
</evidence>
<evidence type="ECO:0000259" key="10">
    <source>
        <dbReference type="Pfam" id="PF01301"/>
    </source>
</evidence>